<organism evidence="1 2">
    <name type="scientific">Heliobacterium modesticaldum (strain ATCC 51547 / Ice1)</name>
    <dbReference type="NCBI Taxonomy" id="498761"/>
    <lineage>
        <taxon>Bacteria</taxon>
        <taxon>Bacillati</taxon>
        <taxon>Bacillota</taxon>
        <taxon>Clostridia</taxon>
        <taxon>Eubacteriales</taxon>
        <taxon>Heliobacteriaceae</taxon>
        <taxon>Heliomicrobium</taxon>
    </lineage>
</organism>
<dbReference type="PANTHER" id="PTHR11669">
    <property type="entry name" value="REPLICATION FACTOR C / DNA POLYMERASE III GAMMA-TAU SUBUNIT"/>
    <property type="match status" value="1"/>
</dbReference>
<proteinExistence type="predicted"/>
<dbReference type="SUPFAM" id="SSF52540">
    <property type="entry name" value="P-loop containing nucleoside triphosphate hydrolases"/>
    <property type="match status" value="1"/>
</dbReference>
<dbReference type="InterPro" id="IPR004622">
    <property type="entry name" value="DNA_pol_HolB"/>
</dbReference>
<evidence type="ECO:0000313" key="2">
    <source>
        <dbReference type="Proteomes" id="UP000008550"/>
    </source>
</evidence>
<gene>
    <name evidence="1" type="primary">holB</name>
    <name evidence="1" type="ORF">HM1_0758</name>
</gene>
<protein>
    <submittedName>
        <fullName evidence="1">DNA polymerase iii delta prime subunit, putative</fullName>
    </submittedName>
</protein>
<dbReference type="GO" id="GO:0003887">
    <property type="term" value="F:DNA-directed DNA polymerase activity"/>
    <property type="evidence" value="ECO:0007669"/>
    <property type="project" value="InterPro"/>
</dbReference>
<dbReference type="eggNOG" id="COG0470">
    <property type="taxonomic scope" value="Bacteria"/>
</dbReference>
<dbReference type="InterPro" id="IPR050238">
    <property type="entry name" value="DNA_Rep/Repair_Clamp_Loader"/>
</dbReference>
<dbReference type="STRING" id="498761.HM1_0758"/>
<reference evidence="1 2" key="1">
    <citation type="journal article" date="2008" name="J. Bacteriol.">
        <title>The genome of Heliobacterium modesticaldum, a phototrophic representative of the Firmicutes containing the simplest photosynthetic apparatus.</title>
        <authorList>
            <person name="Sattley W.M."/>
            <person name="Madigan M.T."/>
            <person name="Swingley W.D."/>
            <person name="Cheung P.C."/>
            <person name="Clocksin K.M."/>
            <person name="Conrad A.L."/>
            <person name="Dejesa L.C."/>
            <person name="Honchak B.M."/>
            <person name="Jung D.O."/>
            <person name="Karbach L.E."/>
            <person name="Kurdoglu A."/>
            <person name="Lahiri S."/>
            <person name="Mastrian S.D."/>
            <person name="Page L.E."/>
            <person name="Taylor H.L."/>
            <person name="Wang Z.T."/>
            <person name="Raymond J."/>
            <person name="Chen M."/>
            <person name="Blankenship R.E."/>
            <person name="Touchman J.W."/>
        </authorList>
    </citation>
    <scope>NUCLEOTIDE SEQUENCE [LARGE SCALE GENOMIC DNA]</scope>
    <source>
        <strain evidence="2">ATCC 51547 / Ice1</strain>
    </source>
</reference>
<dbReference type="EMBL" id="CP000930">
    <property type="protein sequence ID" value="ABZ83797.1"/>
    <property type="molecule type" value="Genomic_DNA"/>
</dbReference>
<dbReference type="Pfam" id="PF13177">
    <property type="entry name" value="DNA_pol3_delta2"/>
    <property type="match status" value="1"/>
</dbReference>
<dbReference type="Proteomes" id="UP000008550">
    <property type="component" value="Chromosome"/>
</dbReference>
<evidence type="ECO:0000313" key="1">
    <source>
        <dbReference type="EMBL" id="ABZ83797.1"/>
    </source>
</evidence>
<dbReference type="GO" id="GO:0006261">
    <property type="term" value="P:DNA-templated DNA replication"/>
    <property type="evidence" value="ECO:0007669"/>
    <property type="project" value="TreeGrafter"/>
</dbReference>
<accession>B0TB70</accession>
<dbReference type="InterPro" id="IPR027417">
    <property type="entry name" value="P-loop_NTPase"/>
</dbReference>
<dbReference type="FunFam" id="3.40.50.300:FF:001255">
    <property type="entry name" value="DNA polymerase III subunit delta"/>
    <property type="match status" value="1"/>
</dbReference>
<dbReference type="Gene3D" id="3.40.50.300">
    <property type="entry name" value="P-loop containing nucleotide triphosphate hydrolases"/>
    <property type="match status" value="1"/>
</dbReference>
<dbReference type="NCBIfam" id="TIGR00678">
    <property type="entry name" value="holB"/>
    <property type="match status" value="1"/>
</dbReference>
<name>B0TB70_HELMI</name>
<dbReference type="PANTHER" id="PTHR11669:SF8">
    <property type="entry name" value="DNA POLYMERASE III SUBUNIT DELTA"/>
    <property type="match status" value="1"/>
</dbReference>
<dbReference type="CDD" id="cd00009">
    <property type="entry name" value="AAA"/>
    <property type="match status" value="1"/>
</dbReference>
<dbReference type="GO" id="GO:0008408">
    <property type="term" value="F:3'-5' exonuclease activity"/>
    <property type="evidence" value="ECO:0007669"/>
    <property type="project" value="InterPro"/>
</dbReference>
<dbReference type="KEGG" id="hmo:HM1_0758"/>
<dbReference type="HOGENOM" id="CLU_006229_4_5_9"/>
<sequence>MAVRLLQITGQERAIRQLSRGLLANRVAHAYLFSGPQGVGKKTAARAFAQSVLCLERAGGDACASCPACRQFQGGSHPDLFSLSPEGTTLKIEQIRNLQKRIRYRPYLSSHQVVLIEQAETMQGPSANALLKILEEPPGPTVFILITDRGHGILPTIRSRCLPVYFQPVPSGEIARFLKEKGVSAGHVSLLTLLADGRWDRAARLAAEGLPAGRERARQVLDGLALTGDSRIFQLAEEWDKDKEGIAEFFDYLTLLLRDRLLIAGAGGAEVPVINGDITGGADRWPLPVLLTALDTVMAARRLLDTNASARLLVEDTLLKLRDLARGEPLTPLTAAKVNL</sequence>
<keyword evidence="2" id="KW-1185">Reference proteome</keyword>
<dbReference type="AlphaFoldDB" id="B0TB70"/>